<evidence type="ECO:0000256" key="5">
    <source>
        <dbReference type="ARBA" id="ARBA00022618"/>
    </source>
</evidence>
<dbReference type="PANTHER" id="PTHR30349:SF81">
    <property type="entry name" value="TYROSINE RECOMBINASE XERC"/>
    <property type="match status" value="1"/>
</dbReference>
<gene>
    <name evidence="13" type="ORF">LCGC14_0484540</name>
</gene>
<dbReference type="GO" id="GO:0006310">
    <property type="term" value="P:DNA recombination"/>
    <property type="evidence" value="ECO:0007669"/>
    <property type="project" value="UniProtKB-KW"/>
</dbReference>
<evidence type="ECO:0000256" key="8">
    <source>
        <dbReference type="ARBA" id="ARBA00023125"/>
    </source>
</evidence>
<dbReference type="EMBL" id="LAZR01000533">
    <property type="protein sequence ID" value="KKN65145.1"/>
    <property type="molecule type" value="Genomic_DNA"/>
</dbReference>
<keyword evidence="4" id="KW-0963">Cytoplasm</keyword>
<dbReference type="InterPro" id="IPR002104">
    <property type="entry name" value="Integrase_catalytic"/>
</dbReference>
<dbReference type="HAMAP" id="MF_01808">
    <property type="entry name" value="Recomb_XerC_XerD"/>
    <property type="match status" value="1"/>
</dbReference>
<dbReference type="PANTHER" id="PTHR30349">
    <property type="entry name" value="PHAGE INTEGRASE-RELATED"/>
    <property type="match status" value="1"/>
</dbReference>
<evidence type="ECO:0000256" key="10">
    <source>
        <dbReference type="ARBA" id="ARBA00023306"/>
    </source>
</evidence>
<dbReference type="CDD" id="cd00798">
    <property type="entry name" value="INT_XerDC_C"/>
    <property type="match status" value="1"/>
</dbReference>
<dbReference type="Pfam" id="PF00589">
    <property type="entry name" value="Phage_integrase"/>
    <property type="match status" value="1"/>
</dbReference>
<dbReference type="NCBIfam" id="NF001399">
    <property type="entry name" value="PRK00283.1"/>
    <property type="match status" value="1"/>
</dbReference>
<protein>
    <recommendedName>
        <fullName evidence="3">Tyrosine recombinase XerD</fullName>
    </recommendedName>
</protein>
<evidence type="ECO:0000259" key="12">
    <source>
        <dbReference type="PROSITE" id="PS51900"/>
    </source>
</evidence>
<accession>A0A0F9S8B0</accession>
<keyword evidence="7" id="KW-0229">DNA integration</keyword>
<dbReference type="GO" id="GO:0009009">
    <property type="term" value="F:site-specific recombinase activity"/>
    <property type="evidence" value="ECO:0007669"/>
    <property type="project" value="InterPro"/>
</dbReference>
<dbReference type="SUPFAM" id="SSF56349">
    <property type="entry name" value="DNA breaking-rejoining enzymes"/>
    <property type="match status" value="1"/>
</dbReference>
<dbReference type="NCBIfam" id="TIGR02225">
    <property type="entry name" value="recomb_XerD"/>
    <property type="match status" value="1"/>
</dbReference>
<evidence type="ECO:0000259" key="11">
    <source>
        <dbReference type="PROSITE" id="PS51898"/>
    </source>
</evidence>
<dbReference type="GO" id="GO:0003677">
    <property type="term" value="F:DNA binding"/>
    <property type="evidence" value="ECO:0007669"/>
    <property type="project" value="UniProtKB-KW"/>
</dbReference>
<proteinExistence type="inferred from homology"/>
<dbReference type="InterPro" id="IPR011010">
    <property type="entry name" value="DNA_brk_join_enz"/>
</dbReference>
<dbReference type="Pfam" id="PF02899">
    <property type="entry name" value="Phage_int_SAM_1"/>
    <property type="match status" value="1"/>
</dbReference>
<dbReference type="InterPro" id="IPR004107">
    <property type="entry name" value="Integrase_SAM-like_N"/>
</dbReference>
<comment type="caution">
    <text evidence="13">The sequence shown here is derived from an EMBL/GenBank/DDBJ whole genome shotgun (WGS) entry which is preliminary data.</text>
</comment>
<evidence type="ECO:0000313" key="13">
    <source>
        <dbReference type="EMBL" id="KKN65145.1"/>
    </source>
</evidence>
<comment type="similarity">
    <text evidence="2">Belongs to the 'phage' integrase family. XerD subfamily.</text>
</comment>
<feature type="domain" description="Tyr recombinase" evidence="11">
    <location>
        <begin position="112"/>
        <end position="293"/>
    </location>
</feature>
<comment type="subcellular location">
    <subcellularLocation>
        <location evidence="1">Cytoplasm</location>
    </subcellularLocation>
</comment>
<evidence type="ECO:0000256" key="3">
    <source>
        <dbReference type="ARBA" id="ARBA00015810"/>
    </source>
</evidence>
<dbReference type="InterPro" id="IPR011932">
    <property type="entry name" value="Recomb_XerD"/>
</dbReference>
<evidence type="ECO:0000256" key="9">
    <source>
        <dbReference type="ARBA" id="ARBA00023172"/>
    </source>
</evidence>
<evidence type="ECO:0000256" key="6">
    <source>
        <dbReference type="ARBA" id="ARBA00022829"/>
    </source>
</evidence>
<keyword evidence="10" id="KW-0131">Cell cycle</keyword>
<dbReference type="PROSITE" id="PS51900">
    <property type="entry name" value="CB"/>
    <property type="match status" value="1"/>
</dbReference>
<dbReference type="AlphaFoldDB" id="A0A0F9S8B0"/>
<dbReference type="Gene3D" id="1.10.150.130">
    <property type="match status" value="1"/>
</dbReference>
<dbReference type="InterPro" id="IPR023009">
    <property type="entry name" value="Tyrosine_recombinase_XerC/XerD"/>
</dbReference>
<dbReference type="NCBIfam" id="NF040815">
    <property type="entry name" value="recomb_XerA_Arch"/>
    <property type="match status" value="1"/>
</dbReference>
<feature type="domain" description="Core-binding (CB)" evidence="12">
    <location>
        <begin position="8"/>
        <end position="91"/>
    </location>
</feature>
<dbReference type="GO" id="GO:0005737">
    <property type="term" value="C:cytoplasm"/>
    <property type="evidence" value="ECO:0007669"/>
    <property type="project" value="UniProtKB-SubCell"/>
</dbReference>
<dbReference type="PROSITE" id="PS51898">
    <property type="entry name" value="TYR_RECOMBINASE"/>
    <property type="match status" value="1"/>
</dbReference>
<dbReference type="InterPro" id="IPR044068">
    <property type="entry name" value="CB"/>
</dbReference>
<organism evidence="13">
    <name type="scientific">marine sediment metagenome</name>
    <dbReference type="NCBI Taxonomy" id="412755"/>
    <lineage>
        <taxon>unclassified sequences</taxon>
        <taxon>metagenomes</taxon>
        <taxon>ecological metagenomes</taxon>
    </lineage>
</organism>
<keyword evidence="5" id="KW-0132">Cell division</keyword>
<dbReference type="InterPro" id="IPR050090">
    <property type="entry name" value="Tyrosine_recombinase_XerCD"/>
</dbReference>
<dbReference type="InterPro" id="IPR013762">
    <property type="entry name" value="Integrase-like_cat_sf"/>
</dbReference>
<dbReference type="InterPro" id="IPR010998">
    <property type="entry name" value="Integrase_recombinase_N"/>
</dbReference>
<evidence type="ECO:0000256" key="2">
    <source>
        <dbReference type="ARBA" id="ARBA00010450"/>
    </source>
</evidence>
<keyword evidence="9" id="KW-0233">DNA recombination</keyword>
<dbReference type="GO" id="GO:0007059">
    <property type="term" value="P:chromosome segregation"/>
    <property type="evidence" value="ECO:0007669"/>
    <property type="project" value="UniProtKB-KW"/>
</dbReference>
<dbReference type="SUPFAM" id="SSF47823">
    <property type="entry name" value="lambda integrase-like, N-terminal domain"/>
    <property type="match status" value="1"/>
</dbReference>
<sequence>MNRTVIGTKNKDVLSDFLDYLLIERGLSKNTVEAYKNDLSKYIAFLDKKKLSVEKSDQSIVRNYLSSLKSISRRSQSRSISAMRSFDKFLVIEKHTDDLIMNNIDSPKKEHVLPEVLDVDVVFKLLELPNQSSVLGIRDKAILELLYSAGLRISELVGLDCSDIYAEDRLVKVTGKGAKQRIVPLGKKALESITYYLNRSWIKLAGSKRPTELFLNHRGKRISRQGTWFVIQKYAKSLEIKVYPHVLRHSFATHMLENGADLRAVQEMLGHVSISTTQIYTHLSQAHLKKAYHKYHPRAKA</sequence>
<reference evidence="13" key="1">
    <citation type="journal article" date="2015" name="Nature">
        <title>Complex archaea that bridge the gap between prokaryotes and eukaryotes.</title>
        <authorList>
            <person name="Spang A."/>
            <person name="Saw J.H."/>
            <person name="Jorgensen S.L."/>
            <person name="Zaremba-Niedzwiedzka K."/>
            <person name="Martijn J."/>
            <person name="Lind A.E."/>
            <person name="van Eijk R."/>
            <person name="Schleper C."/>
            <person name="Guy L."/>
            <person name="Ettema T.J."/>
        </authorList>
    </citation>
    <scope>NUCLEOTIDE SEQUENCE</scope>
</reference>
<evidence type="ECO:0000256" key="7">
    <source>
        <dbReference type="ARBA" id="ARBA00022908"/>
    </source>
</evidence>
<evidence type="ECO:0000256" key="4">
    <source>
        <dbReference type="ARBA" id="ARBA00022490"/>
    </source>
</evidence>
<keyword evidence="8" id="KW-0238">DNA-binding</keyword>
<name>A0A0F9S8B0_9ZZZZ</name>
<dbReference type="GO" id="GO:0051301">
    <property type="term" value="P:cell division"/>
    <property type="evidence" value="ECO:0007669"/>
    <property type="project" value="UniProtKB-KW"/>
</dbReference>
<evidence type="ECO:0000256" key="1">
    <source>
        <dbReference type="ARBA" id="ARBA00004496"/>
    </source>
</evidence>
<dbReference type="Gene3D" id="1.10.443.10">
    <property type="entry name" value="Intergrase catalytic core"/>
    <property type="match status" value="1"/>
</dbReference>
<keyword evidence="6" id="KW-0159">Chromosome partition</keyword>